<dbReference type="RefSeq" id="WP_283431456.1">
    <property type="nucleotide sequence ID" value="NZ_FXUG01000002.1"/>
</dbReference>
<dbReference type="Proteomes" id="UP001158067">
    <property type="component" value="Unassembled WGS sequence"/>
</dbReference>
<dbReference type="EMBL" id="FXUG01000002">
    <property type="protein sequence ID" value="SMP46416.1"/>
    <property type="molecule type" value="Genomic_DNA"/>
</dbReference>
<sequence length="585" mass="65464">MILQRLSEYYDVIDADPEIEIAQEGFAPQKVTFEIVLSRDGSVAAINDLRSTEGKRKVPQSLRLPFEGRTSGVKAMFLWDKAEYLLGYLSPELRDVPDGESESDAKKRLKKVDRVSKCFEASKKTHLRFADSIDDDDYAVLCQYYSNWERSKLTVDQQTLIDELGTGFGVFRIDGNRQRLHDSSQLRRFWSGHQMKRDGDEVSGTCLVTGDRTPLARLHGSIKGVRDAQSSGASIVSFNKSSFESFGKTQSFNSPVGEQAAFKYVTALNHLLDRKNNRTIQVGDATCVFWSEAKDTIAEDAFSFGLDPARFEDESRATAIGNVLSQAVDGNAVLPEPGAAFHVLGLSPNASRLSIRFWISGTVIEMVGRVAEHQRRLDIVRSGKDSDWIPLWMILAQTARESKEVPPLLGGALIRSVLTGSRYPEALLAAILRRIRAEQEIRHVKAATIKAILNHNHQKEISVMLDPERPDPAYQLGRLFACLERAQEDALPGLNATIKDRYFGAASATPGTVFPRLIRMNQHHIGKLEGGKKVVAEKRIQEIMGRLHDFPSHLGIVDQGLFSIGYYHQRQDFFTKKEKTSENVQ</sequence>
<evidence type="ECO:0000313" key="1">
    <source>
        <dbReference type="EMBL" id="SMP46416.1"/>
    </source>
</evidence>
<gene>
    <name evidence="1" type="ORF">SAMN06265222_102119</name>
</gene>
<dbReference type="InterPro" id="IPR010144">
    <property type="entry name" value="CRISPR-assoc_prot_Csd1-typ"/>
</dbReference>
<evidence type="ECO:0000313" key="2">
    <source>
        <dbReference type="Proteomes" id="UP001158067"/>
    </source>
</evidence>
<accession>A0ABY1PTA8</accession>
<dbReference type="Pfam" id="PF09709">
    <property type="entry name" value="Cas_Csd1"/>
    <property type="match status" value="1"/>
</dbReference>
<dbReference type="CDD" id="cd09757">
    <property type="entry name" value="Cas8c_I-C"/>
    <property type="match status" value="1"/>
</dbReference>
<comment type="caution">
    <text evidence="1">The sequence shown here is derived from an EMBL/GenBank/DDBJ whole genome shotgun (WGS) entry which is preliminary data.</text>
</comment>
<reference evidence="1 2" key="1">
    <citation type="submission" date="2017-05" db="EMBL/GenBank/DDBJ databases">
        <authorList>
            <person name="Varghese N."/>
            <person name="Submissions S."/>
        </authorList>
    </citation>
    <scope>NUCLEOTIDE SEQUENCE [LARGE SCALE GENOMIC DNA]</scope>
    <source>
        <strain evidence="1 2">DSM 25457</strain>
    </source>
</reference>
<name>A0ABY1PTA8_9BACT</name>
<protein>
    <submittedName>
        <fullName evidence="1">CRISPR-associated protein, Csd1 family</fullName>
    </submittedName>
</protein>
<dbReference type="NCBIfam" id="TIGR01863">
    <property type="entry name" value="cas_Csd1"/>
    <property type="match status" value="1"/>
</dbReference>
<keyword evidence="2" id="KW-1185">Reference proteome</keyword>
<proteinExistence type="predicted"/>
<organism evidence="1 2">
    <name type="scientific">Neorhodopirellula lusitana</name>
    <dbReference type="NCBI Taxonomy" id="445327"/>
    <lineage>
        <taxon>Bacteria</taxon>
        <taxon>Pseudomonadati</taxon>
        <taxon>Planctomycetota</taxon>
        <taxon>Planctomycetia</taxon>
        <taxon>Pirellulales</taxon>
        <taxon>Pirellulaceae</taxon>
        <taxon>Neorhodopirellula</taxon>
    </lineage>
</organism>